<dbReference type="SUPFAM" id="SSF56784">
    <property type="entry name" value="HAD-like"/>
    <property type="match status" value="1"/>
</dbReference>
<dbReference type="AlphaFoldDB" id="A0AAV0MQC0"/>
<dbReference type="GO" id="GO:0006772">
    <property type="term" value="P:thiamine metabolic process"/>
    <property type="evidence" value="ECO:0007669"/>
    <property type="project" value="UniProtKB-ARBA"/>
</dbReference>
<dbReference type="PANTHER" id="PTHR43198:SF2">
    <property type="entry name" value="SI:CH1073-67J19.1-RELATED"/>
    <property type="match status" value="1"/>
</dbReference>
<dbReference type="Proteomes" id="UP001154282">
    <property type="component" value="Unassembled WGS sequence"/>
</dbReference>
<accession>A0AAV0MQC0</accession>
<dbReference type="FunFam" id="1.20.910.10:FF:000006">
    <property type="entry name" value="Bifunctional TH2 protein, mitochondrial"/>
    <property type="match status" value="1"/>
</dbReference>
<dbReference type="Gene3D" id="1.20.910.10">
    <property type="entry name" value="Heme oxygenase-like"/>
    <property type="match status" value="1"/>
</dbReference>
<dbReference type="GO" id="GO:0005829">
    <property type="term" value="C:cytosol"/>
    <property type="evidence" value="ECO:0007669"/>
    <property type="project" value="TreeGrafter"/>
</dbReference>
<dbReference type="Gene3D" id="3.40.50.1000">
    <property type="entry name" value="HAD superfamily/HAD-like"/>
    <property type="match status" value="1"/>
</dbReference>
<dbReference type="InterPro" id="IPR004305">
    <property type="entry name" value="Thiaminase-2/PQQC"/>
</dbReference>
<evidence type="ECO:0000259" key="1">
    <source>
        <dbReference type="Pfam" id="PF03070"/>
    </source>
</evidence>
<organism evidence="2 3">
    <name type="scientific">Linum tenue</name>
    <dbReference type="NCBI Taxonomy" id="586396"/>
    <lineage>
        <taxon>Eukaryota</taxon>
        <taxon>Viridiplantae</taxon>
        <taxon>Streptophyta</taxon>
        <taxon>Embryophyta</taxon>
        <taxon>Tracheophyta</taxon>
        <taxon>Spermatophyta</taxon>
        <taxon>Magnoliopsida</taxon>
        <taxon>eudicotyledons</taxon>
        <taxon>Gunneridae</taxon>
        <taxon>Pentapetalae</taxon>
        <taxon>rosids</taxon>
        <taxon>fabids</taxon>
        <taxon>Malpighiales</taxon>
        <taxon>Linaceae</taxon>
        <taxon>Linum</taxon>
    </lineage>
</organism>
<dbReference type="InterPro" id="IPR036412">
    <property type="entry name" value="HAD-like_sf"/>
</dbReference>
<protein>
    <recommendedName>
        <fullName evidence="1">Thiaminase-2/PQQC domain-containing protein</fullName>
    </recommendedName>
</protein>
<dbReference type="PANTHER" id="PTHR43198">
    <property type="entry name" value="BIFUNCTIONAL TH2 PROTEIN"/>
    <property type="match status" value="1"/>
</dbReference>
<comment type="caution">
    <text evidence="2">The sequence shown here is derived from an EMBL/GenBank/DDBJ whole genome shotgun (WGS) entry which is preliminary data.</text>
</comment>
<dbReference type="InterPro" id="IPR016084">
    <property type="entry name" value="Haem_Oase-like_multi-hlx"/>
</dbReference>
<feature type="domain" description="Thiaminase-2/PQQC" evidence="1">
    <location>
        <begin position="174"/>
        <end position="273"/>
    </location>
</feature>
<gene>
    <name evidence="2" type="ORF">LITE_LOCUS30002</name>
</gene>
<keyword evidence="3" id="KW-1185">Reference proteome</keyword>
<sequence>MEQTIPSFHHPISFFSSVSHTIYHITSLSLFQLHCHLPTHNHSKTNQILSPLFFAACLLLHLRVCWMRPLLPSFALPNPIKTPLFFSLLFHPSSAAASTLRRPTPLFLSFLPASFRPRSFSNSPPTMAIPPKLLSSSASIATTSSLGSNSVDHGLAAKLWIKFRRELHLAMYTPFLVSLASGNLKADTFRHYIAQDAHFLKAFAHAYELAEECADDDDAKLAIADLRKAVLEELKMHNSFVLVMDWGIDPAKEVIATSATVKYTDFLLATASGKVEGVKGPGKLATPFERTKIAAYTIAAMTPCMRLYAFLGKELQTLVDLKDGSHPYKKWIENYSCGSFQASAFQTEDLLDKLSVSLTGEELDIIEKLYHQGMKHEAEFFYAQPLDQPTVVPFAKDHNHDGGRLVIFSDFDLTCTVVDSSAILAEIAIVTAPKSDQPQPENQIARMSSAELRNTWGLLSTQYTEEYEQCIESVLPPEKVEFNYEALCKALEQLSDFERRANTRVIESGVLKGLYLEDIKRAGERLILQDGCSNFFQKINGNDKLNSTVHVLSYCWCGDLIRSAFSSGGLGVVSVHANELTFQESISTGEIVKKVESPMDKVEAFHHILKNYKDDSKNFTVYIGDSVGDLLCLLQADVGIVIGSSSSLRTVGSRFGVSFVPLFPGVLQRQRECIEGSCSMGKSLSGTLYTVSSWSEIHALILGW</sequence>
<name>A0AAV0MQC0_9ROSI</name>
<evidence type="ECO:0000313" key="2">
    <source>
        <dbReference type="EMBL" id="CAI0448977.1"/>
    </source>
</evidence>
<proteinExistence type="predicted"/>
<dbReference type="SUPFAM" id="SSF48613">
    <property type="entry name" value="Heme oxygenase-like"/>
    <property type="match status" value="1"/>
</dbReference>
<evidence type="ECO:0000313" key="3">
    <source>
        <dbReference type="Proteomes" id="UP001154282"/>
    </source>
</evidence>
<dbReference type="InterPro" id="IPR050967">
    <property type="entry name" value="Thiamine_Salvage_TenA"/>
</dbReference>
<reference evidence="2" key="1">
    <citation type="submission" date="2022-08" db="EMBL/GenBank/DDBJ databases">
        <authorList>
            <person name="Gutierrez-Valencia J."/>
        </authorList>
    </citation>
    <scope>NUCLEOTIDE SEQUENCE</scope>
</reference>
<dbReference type="EMBL" id="CAMGYJ010000007">
    <property type="protein sequence ID" value="CAI0448977.1"/>
    <property type="molecule type" value="Genomic_DNA"/>
</dbReference>
<dbReference type="InterPro" id="IPR023214">
    <property type="entry name" value="HAD_sf"/>
</dbReference>
<dbReference type="Pfam" id="PF03070">
    <property type="entry name" value="TENA_THI-4"/>
    <property type="match status" value="2"/>
</dbReference>
<dbReference type="CDD" id="cd19368">
    <property type="entry name" value="TenA_C_AtTH2-like"/>
    <property type="match status" value="1"/>
</dbReference>
<feature type="domain" description="Thiaminase-2/PQQC" evidence="1">
    <location>
        <begin position="294"/>
        <end position="381"/>
    </location>
</feature>